<dbReference type="Gene3D" id="3.40.390.10">
    <property type="entry name" value="Collagenase (Catalytic Domain)"/>
    <property type="match status" value="2"/>
</dbReference>
<dbReference type="PANTHER" id="PTHR11733">
    <property type="entry name" value="ZINC METALLOPROTEASE FAMILY M13 NEPRILYSIN-RELATED"/>
    <property type="match status" value="1"/>
</dbReference>
<dbReference type="SUPFAM" id="SSF55486">
    <property type="entry name" value="Metalloproteases ('zincins'), catalytic domain"/>
    <property type="match status" value="1"/>
</dbReference>
<keyword evidence="6" id="KW-0862">Zinc</keyword>
<dbReference type="AlphaFoldDB" id="A0A131Z133"/>
<keyword evidence="9" id="KW-0472">Membrane</keyword>
<dbReference type="GO" id="GO:0004222">
    <property type="term" value="F:metalloendopeptidase activity"/>
    <property type="evidence" value="ECO:0007669"/>
    <property type="project" value="InterPro"/>
</dbReference>
<feature type="region of interest" description="Disordered" evidence="8">
    <location>
        <begin position="1"/>
        <end position="41"/>
    </location>
</feature>
<evidence type="ECO:0000259" key="11">
    <source>
        <dbReference type="Pfam" id="PF05649"/>
    </source>
</evidence>
<dbReference type="GO" id="GO:0016485">
    <property type="term" value="P:protein processing"/>
    <property type="evidence" value="ECO:0007669"/>
    <property type="project" value="TreeGrafter"/>
</dbReference>
<dbReference type="GO" id="GO:0005886">
    <property type="term" value="C:plasma membrane"/>
    <property type="evidence" value="ECO:0007669"/>
    <property type="project" value="TreeGrafter"/>
</dbReference>
<dbReference type="PROSITE" id="PS51885">
    <property type="entry name" value="NEPRILYSIN"/>
    <property type="match status" value="1"/>
</dbReference>
<name>A0A131Z133_RHIAP</name>
<accession>A0A131Z133</accession>
<evidence type="ECO:0000256" key="9">
    <source>
        <dbReference type="SAM" id="Phobius"/>
    </source>
</evidence>
<evidence type="ECO:0000256" key="7">
    <source>
        <dbReference type="ARBA" id="ARBA00023049"/>
    </source>
</evidence>
<feature type="transmembrane region" description="Helical" evidence="9">
    <location>
        <begin position="169"/>
        <end position="191"/>
    </location>
</feature>
<feature type="compositionally biased region" description="Polar residues" evidence="8">
    <location>
        <begin position="228"/>
        <end position="240"/>
    </location>
</feature>
<evidence type="ECO:0000256" key="1">
    <source>
        <dbReference type="ARBA" id="ARBA00001947"/>
    </source>
</evidence>
<evidence type="ECO:0000256" key="6">
    <source>
        <dbReference type="ARBA" id="ARBA00022833"/>
    </source>
</evidence>
<keyword evidence="5" id="KW-0378">Hydrolase</keyword>
<dbReference type="Gene3D" id="1.10.1380.10">
    <property type="entry name" value="Neutral endopeptidase , domain2"/>
    <property type="match status" value="1"/>
</dbReference>
<proteinExistence type="inferred from homology"/>
<dbReference type="GO" id="GO:0046872">
    <property type="term" value="F:metal ion binding"/>
    <property type="evidence" value="ECO:0007669"/>
    <property type="project" value="UniProtKB-KW"/>
</dbReference>
<evidence type="ECO:0000256" key="8">
    <source>
        <dbReference type="SAM" id="MobiDB-lite"/>
    </source>
</evidence>
<evidence type="ECO:0000256" key="5">
    <source>
        <dbReference type="ARBA" id="ARBA00022801"/>
    </source>
</evidence>
<feature type="region of interest" description="Disordered" evidence="8">
    <location>
        <begin position="61"/>
        <end position="81"/>
    </location>
</feature>
<keyword evidence="9" id="KW-1133">Transmembrane helix</keyword>
<dbReference type="EMBL" id="GEDV01003929">
    <property type="protein sequence ID" value="JAP84628.1"/>
    <property type="molecule type" value="Transcribed_RNA"/>
</dbReference>
<dbReference type="PANTHER" id="PTHR11733:SF241">
    <property type="entry name" value="GH26575P-RELATED"/>
    <property type="match status" value="1"/>
</dbReference>
<feature type="domain" description="Peptidase M13 N-terminal" evidence="11">
    <location>
        <begin position="300"/>
        <end position="694"/>
    </location>
</feature>
<dbReference type="InterPro" id="IPR042089">
    <property type="entry name" value="Peptidase_M13_dom_2"/>
</dbReference>
<evidence type="ECO:0000259" key="10">
    <source>
        <dbReference type="Pfam" id="PF01431"/>
    </source>
</evidence>
<organism evidence="12">
    <name type="scientific">Rhipicephalus appendiculatus</name>
    <name type="common">Brown ear tick</name>
    <dbReference type="NCBI Taxonomy" id="34631"/>
    <lineage>
        <taxon>Eukaryota</taxon>
        <taxon>Metazoa</taxon>
        <taxon>Ecdysozoa</taxon>
        <taxon>Arthropoda</taxon>
        <taxon>Chelicerata</taxon>
        <taxon>Arachnida</taxon>
        <taxon>Acari</taxon>
        <taxon>Parasitiformes</taxon>
        <taxon>Ixodida</taxon>
        <taxon>Ixodoidea</taxon>
        <taxon>Ixodidae</taxon>
        <taxon>Rhipicephalinae</taxon>
        <taxon>Rhipicephalus</taxon>
        <taxon>Rhipicephalus</taxon>
    </lineage>
</organism>
<sequence>MAHQRTPQPKKRSSNPPQTSRRSLPTQEQSPSYEGRPSHAEPVAYYSQPVGYYLPYPAMATGDQPPVRSPTPVDGTKGGTVSTQPGALHSLFKPPPTPAFLGPPPIYPGPAFLSACPAIDHRYQPLDAIPQQNLNTVLLELLSRAARASDEEPKGKSRPSARPGGCCRAAFFVATLVLALMAGSLFSFYVVSGKLSEKDLSFFNFTPFAVFGEKENKVAAAPKEEPSSRATTLPTTSDQVPTLASKQDSRVFYLDPKWSTAQEPTEATEKHKVKVPRCRTAFCRDMTDRFKSLLNWTLSPCGDIYEFVCSSWKTQEKGAFSQDSLYAEEIEERLRGSLLESSELENQLLKPAADRQDVTENSTSPLGYAETLIELCMNDNDNKSDSEKQAEQWMHLRSLLTTVGLEKWPYQNDSASRADLWTTVALIYRHLGLPTLAAVSVEKDPENETSLVISIDEPDIAIGLFGTKDVFLPNWYSHAVRGTMKMFSPYKYLSQADKVLAFSEKLAGITSTRGERNYGEETKIATVYYLPSYAQFLGLLFDDITTVNEKTRLLVKNMRYLKALRTLIHMTQNQDLLNYLGFRAILHISPLMFGEQFVELASVRMRQLTGNKKLGWPRWKTCLRMLEEAMPSVFQRAIFTATEKLLNIERVTALLNDLKSSAILAVSNFTWMEAADKIKARNILSDVNFEVFFPSWIREDNGEAFNLLLPAPPNDTAELLSAYSDFVRRKTERRLLAIAGAGVSSYPEWKGSIFATYPKFDYETRSVYVPVALFNFSAPDTDAGLLFQTPRVATRVLTALIASLHRNSYPLPGPPTMLNPTETLASATTCLQSQYRILSNNLHDEKIRSVVTTTYDFLDNVAMEPAVRVFSKYVVESGVAVQQDMLNLPLNSKQLFHVLYTADMCESGSSEQLRQEFAEDAMTHPRLRVMIPLRNTPSFAQAWSCSPEDQMNPSQKCQLLT</sequence>
<evidence type="ECO:0000256" key="3">
    <source>
        <dbReference type="ARBA" id="ARBA00022670"/>
    </source>
</evidence>
<comment type="similarity">
    <text evidence="2">Belongs to the peptidase M13 family.</text>
</comment>
<dbReference type="Pfam" id="PF01431">
    <property type="entry name" value="Peptidase_M13"/>
    <property type="match status" value="1"/>
</dbReference>
<feature type="region of interest" description="Disordered" evidence="8">
    <location>
        <begin position="219"/>
        <end position="240"/>
    </location>
</feature>
<evidence type="ECO:0000313" key="12">
    <source>
        <dbReference type="EMBL" id="JAP84628.1"/>
    </source>
</evidence>
<dbReference type="InterPro" id="IPR018497">
    <property type="entry name" value="Peptidase_M13_C"/>
</dbReference>
<keyword evidence="3" id="KW-0645">Protease</keyword>
<feature type="domain" description="Peptidase M13 C-terminal" evidence="10">
    <location>
        <begin position="822"/>
        <end position="959"/>
    </location>
</feature>
<evidence type="ECO:0000256" key="2">
    <source>
        <dbReference type="ARBA" id="ARBA00007357"/>
    </source>
</evidence>
<dbReference type="InterPro" id="IPR000718">
    <property type="entry name" value="Peptidase_M13"/>
</dbReference>
<dbReference type="Pfam" id="PF05649">
    <property type="entry name" value="Peptidase_M13_N"/>
    <property type="match status" value="1"/>
</dbReference>
<keyword evidence="9" id="KW-0812">Transmembrane</keyword>
<keyword evidence="4" id="KW-0479">Metal-binding</keyword>
<protein>
    <submittedName>
        <fullName evidence="12">Gluzincin</fullName>
    </submittedName>
</protein>
<comment type="cofactor">
    <cofactor evidence="1">
        <name>Zn(2+)</name>
        <dbReference type="ChEBI" id="CHEBI:29105"/>
    </cofactor>
</comment>
<dbReference type="InterPro" id="IPR008753">
    <property type="entry name" value="Peptidase_M13_N"/>
</dbReference>
<feature type="compositionally biased region" description="Polar residues" evidence="8">
    <location>
        <begin position="14"/>
        <end position="32"/>
    </location>
</feature>
<reference evidence="12" key="1">
    <citation type="journal article" date="2016" name="Ticks Tick Borne Dis.">
        <title>De novo assembly and annotation of the salivary gland transcriptome of Rhipicephalus appendiculatus male and female ticks during blood feeding.</title>
        <authorList>
            <person name="de Castro M.H."/>
            <person name="de Klerk D."/>
            <person name="Pienaar R."/>
            <person name="Latif A.A."/>
            <person name="Rees D.J."/>
            <person name="Mans B.J."/>
        </authorList>
    </citation>
    <scope>NUCLEOTIDE SEQUENCE</scope>
    <source>
        <tissue evidence="12">Salivary glands</tissue>
    </source>
</reference>
<dbReference type="InterPro" id="IPR024079">
    <property type="entry name" value="MetalloPept_cat_dom_sf"/>
</dbReference>
<evidence type="ECO:0000256" key="4">
    <source>
        <dbReference type="ARBA" id="ARBA00022723"/>
    </source>
</evidence>
<keyword evidence="7" id="KW-0482">Metalloprotease</keyword>